<comment type="caution">
    <text evidence="2">The sequence shown here is derived from an EMBL/GenBank/DDBJ whole genome shotgun (WGS) entry which is preliminary data.</text>
</comment>
<dbReference type="CDD" id="cd03809">
    <property type="entry name" value="GT4_MtfB-like"/>
    <property type="match status" value="1"/>
</dbReference>
<organism evidence="2 3">
    <name type="scientific">Candidatus Magasanikbacteria bacterium RIFCSPHIGHO2_01_FULL_47_8</name>
    <dbReference type="NCBI Taxonomy" id="1798673"/>
    <lineage>
        <taxon>Bacteria</taxon>
        <taxon>Candidatus Magasanikiibacteriota</taxon>
    </lineage>
</organism>
<evidence type="ECO:0000259" key="1">
    <source>
        <dbReference type="Pfam" id="PF00534"/>
    </source>
</evidence>
<proteinExistence type="predicted"/>
<sequence length="413" mass="47025">MRVGIYFGARKSNGGAYQYALTMLDALKGNPGHSFVILNYSPDLPTEYHSLNNFEVIDMVKPRDNSGPKNNTPSSVKFKVGLHNLLLKLHLFSLLRTLTKISQKPVINLIKSKKIQLMIFTINAKLSFLLDIPTVVPIHDIQHRLHPEFPEVSAGLIGAEREFICSRIAKHATRIFVDSEIGMEDVQNAYHPDPKKLVILPFLPPNYLDMEISEAEMQEFFQKNNLPEKFLFYPAQLWPHKNHLNLVKAIGILKNQGETVNLILTGTKKNEWGVLEKLNDTAQKSGIQQQISYLGYVENNEIAALYRKATAMIMPTFLGPTNIPVYEAWKMNCPVLYSDIRGCRQQAGDAALLFDPADPEDMAKKIKMIWNDENLRRNLIENGQKRLALWTEHDFRNKINATISQLGEKYGQK</sequence>
<evidence type="ECO:0000313" key="3">
    <source>
        <dbReference type="Proteomes" id="UP000177953"/>
    </source>
</evidence>
<feature type="domain" description="Glycosyl transferase family 1" evidence="1">
    <location>
        <begin position="219"/>
        <end position="386"/>
    </location>
</feature>
<reference evidence="2 3" key="1">
    <citation type="journal article" date="2016" name="Nat. Commun.">
        <title>Thousands of microbial genomes shed light on interconnected biogeochemical processes in an aquifer system.</title>
        <authorList>
            <person name="Anantharaman K."/>
            <person name="Brown C.T."/>
            <person name="Hug L.A."/>
            <person name="Sharon I."/>
            <person name="Castelle C.J."/>
            <person name="Probst A.J."/>
            <person name="Thomas B.C."/>
            <person name="Singh A."/>
            <person name="Wilkins M.J."/>
            <person name="Karaoz U."/>
            <person name="Brodie E.L."/>
            <person name="Williams K.H."/>
            <person name="Hubbard S.S."/>
            <person name="Banfield J.F."/>
        </authorList>
    </citation>
    <scope>NUCLEOTIDE SEQUENCE [LARGE SCALE GENOMIC DNA]</scope>
</reference>
<dbReference type="PANTHER" id="PTHR46401:SF8">
    <property type="entry name" value="BLL6006 PROTEIN"/>
    <property type="match status" value="1"/>
</dbReference>
<protein>
    <recommendedName>
        <fullName evidence="1">Glycosyl transferase family 1 domain-containing protein</fullName>
    </recommendedName>
</protein>
<evidence type="ECO:0000313" key="2">
    <source>
        <dbReference type="EMBL" id="OGH68797.1"/>
    </source>
</evidence>
<dbReference type="AlphaFoldDB" id="A0A1F6MAW5"/>
<dbReference type="Gene3D" id="3.40.50.2000">
    <property type="entry name" value="Glycogen Phosphorylase B"/>
    <property type="match status" value="1"/>
</dbReference>
<dbReference type="Proteomes" id="UP000177953">
    <property type="component" value="Unassembled WGS sequence"/>
</dbReference>
<dbReference type="SUPFAM" id="SSF53756">
    <property type="entry name" value="UDP-Glycosyltransferase/glycogen phosphorylase"/>
    <property type="match status" value="1"/>
</dbReference>
<dbReference type="EMBL" id="MFPU01000080">
    <property type="protein sequence ID" value="OGH68797.1"/>
    <property type="molecule type" value="Genomic_DNA"/>
</dbReference>
<dbReference type="InterPro" id="IPR001296">
    <property type="entry name" value="Glyco_trans_1"/>
</dbReference>
<gene>
    <name evidence="2" type="ORF">A2754_03025</name>
</gene>
<dbReference type="GO" id="GO:0016757">
    <property type="term" value="F:glycosyltransferase activity"/>
    <property type="evidence" value="ECO:0007669"/>
    <property type="project" value="InterPro"/>
</dbReference>
<accession>A0A1F6MAW5</accession>
<dbReference type="PANTHER" id="PTHR46401">
    <property type="entry name" value="GLYCOSYLTRANSFERASE WBBK-RELATED"/>
    <property type="match status" value="1"/>
</dbReference>
<dbReference type="Pfam" id="PF00534">
    <property type="entry name" value="Glycos_transf_1"/>
    <property type="match status" value="1"/>
</dbReference>
<name>A0A1F6MAW5_9BACT</name>